<organism evidence="1 2">
    <name type="scientific">Marine Group I thaumarchaeote SCGC AAA799-N04</name>
    <dbReference type="NCBI Taxonomy" id="1502293"/>
    <lineage>
        <taxon>Archaea</taxon>
        <taxon>Nitrososphaerota</taxon>
        <taxon>Marine Group I</taxon>
    </lineage>
</organism>
<evidence type="ECO:0000313" key="2">
    <source>
        <dbReference type="Proteomes" id="UP000028059"/>
    </source>
</evidence>
<evidence type="ECO:0000313" key="1">
    <source>
        <dbReference type="EMBL" id="KEQ55976.1"/>
    </source>
</evidence>
<accession>A0A081RLA3</accession>
<keyword evidence="2" id="KW-1185">Reference proteome</keyword>
<protein>
    <submittedName>
        <fullName evidence="1">Uncharacterized protein</fullName>
    </submittedName>
</protein>
<reference evidence="1 2" key="1">
    <citation type="submission" date="2014-06" db="EMBL/GenBank/DDBJ databases">
        <authorList>
            <person name="Ngugi D.K."/>
            <person name="Blom J."/>
            <person name="Alam I."/>
            <person name="Rashid M."/>
            <person name="Ba Alawi W."/>
            <person name="Zhang G."/>
            <person name="Hikmawan T."/>
            <person name="Guan Y."/>
            <person name="Antunes A."/>
            <person name="Siam R."/>
            <person name="ElDorry H."/>
            <person name="Bajic V."/>
            <person name="Stingl U."/>
        </authorList>
    </citation>
    <scope>NUCLEOTIDE SEQUENCE [LARGE SCALE GENOMIC DNA]</scope>
    <source>
        <strain evidence="1">SCGC AAA799-N04</strain>
    </source>
</reference>
<gene>
    <name evidence="1" type="ORF">AAA799N04_01611</name>
</gene>
<comment type="caution">
    <text evidence="1">The sequence shown here is derived from an EMBL/GenBank/DDBJ whole genome shotgun (WGS) entry which is preliminary data.</text>
</comment>
<sequence length="102" mass="11436">MISLKNGETITKSFDAKSKLGNGILYITNLGIVFEAKSNGLILELPFTILKTFEAKKKNVLILSWDEPDKSQRFSFECKAEHAKAVENEIQLANSEFARSQV</sequence>
<dbReference type="AlphaFoldDB" id="A0A081RLA3"/>
<proteinExistence type="predicted"/>
<dbReference type="EMBL" id="JOKN01000042">
    <property type="protein sequence ID" value="KEQ55976.1"/>
    <property type="molecule type" value="Genomic_DNA"/>
</dbReference>
<name>A0A081RLA3_9ARCH</name>
<dbReference type="Proteomes" id="UP000028059">
    <property type="component" value="Unassembled WGS sequence"/>
</dbReference>